<dbReference type="InterPro" id="IPR036097">
    <property type="entry name" value="HisK_dim/P_sf"/>
</dbReference>
<accession>A0A1J5SD45</accession>
<keyword evidence="4 7" id="KW-0808">Transferase</keyword>
<sequence length="535" mass="58143">MSAADAERIAALEQEIQRLHRVNAVLMDRVERSTDLQGDAYSIFQTAVLLEGQVHDRTQALQTAVDELGQAQRTLQDAIALIDEGFALYDADDRLRLCNDRYRAVWDNAPILGMHFEALLRRLVASGGIEDAKADPEAWIAWRLQQHRHPGAPLLIGASGDRWVQISERATGDGGRVSLCTDISAVKRSEADRRQRELAEKSALLHATLEALAQGVAVIAPDGRLSVCNQSFGELAGQDPAQAAARLLGEPALTADGAAKTLDTASAAGRGLEVRLAPMPDGGHVMTLTDITERQTREHQLVQMLDRLSQAYTELERFAYVAAHDLREPLRSIVSYTQLLRRHLPSDGETAGYFEVIVQAGNRMHGLISGLLDYARVPGQSGPFAPCSLQECCDLALDHLQAGIAQAEASLSVAPLPQVQGDAVQIVQLLQHLIGNALKYRHPQRRPLIRISAQSQDGHWIISVADNGIGIDPAAKDIYEIFRKLHSHAAYPGAGVGLAVCRRIVQQHGGRLWHQGNADGGTTFHFALPAVSPPV</sequence>
<dbReference type="PANTHER" id="PTHR43304:SF1">
    <property type="entry name" value="PAC DOMAIN-CONTAINING PROTEIN"/>
    <property type="match status" value="1"/>
</dbReference>
<keyword evidence="3" id="KW-0597">Phosphoprotein</keyword>
<dbReference type="EC" id="2.7.13.3" evidence="2"/>
<dbReference type="Pfam" id="PF00512">
    <property type="entry name" value="HisKA"/>
    <property type="match status" value="1"/>
</dbReference>
<dbReference type="InterPro" id="IPR003594">
    <property type="entry name" value="HATPase_dom"/>
</dbReference>
<dbReference type="SUPFAM" id="SSF55785">
    <property type="entry name" value="PYP-like sensor domain (PAS domain)"/>
    <property type="match status" value="1"/>
</dbReference>
<dbReference type="SMART" id="SM00387">
    <property type="entry name" value="HATPase_c"/>
    <property type="match status" value="1"/>
</dbReference>
<organism evidence="7">
    <name type="scientific">mine drainage metagenome</name>
    <dbReference type="NCBI Taxonomy" id="410659"/>
    <lineage>
        <taxon>unclassified sequences</taxon>
        <taxon>metagenomes</taxon>
        <taxon>ecological metagenomes</taxon>
    </lineage>
</organism>
<dbReference type="PRINTS" id="PR00344">
    <property type="entry name" value="BCTRLSENSOR"/>
</dbReference>
<dbReference type="Pfam" id="PF12860">
    <property type="entry name" value="PAS_7"/>
    <property type="match status" value="2"/>
</dbReference>
<gene>
    <name evidence="7" type="primary">cph1_14</name>
    <name evidence="7" type="ORF">GALL_158420</name>
</gene>
<dbReference type="Pfam" id="PF02518">
    <property type="entry name" value="HATPase_c"/>
    <property type="match status" value="1"/>
</dbReference>
<dbReference type="PROSITE" id="PS50109">
    <property type="entry name" value="HIS_KIN"/>
    <property type="match status" value="1"/>
</dbReference>
<comment type="catalytic activity">
    <reaction evidence="1">
        <text>ATP + protein L-histidine = ADP + protein N-phospho-L-histidine.</text>
        <dbReference type="EC" id="2.7.13.3"/>
    </reaction>
</comment>
<dbReference type="SUPFAM" id="SSF55874">
    <property type="entry name" value="ATPase domain of HSP90 chaperone/DNA topoisomerase II/histidine kinase"/>
    <property type="match status" value="1"/>
</dbReference>
<dbReference type="SMART" id="SM00388">
    <property type="entry name" value="HisKA"/>
    <property type="match status" value="1"/>
</dbReference>
<evidence type="ECO:0000313" key="7">
    <source>
        <dbReference type="EMBL" id="OIR01984.1"/>
    </source>
</evidence>
<dbReference type="InterPro" id="IPR004358">
    <property type="entry name" value="Sig_transdc_His_kin-like_C"/>
</dbReference>
<reference evidence="7" key="1">
    <citation type="submission" date="2016-10" db="EMBL/GenBank/DDBJ databases">
        <title>Sequence of Gallionella enrichment culture.</title>
        <authorList>
            <person name="Poehlein A."/>
            <person name="Muehling M."/>
            <person name="Daniel R."/>
        </authorList>
    </citation>
    <scope>NUCLEOTIDE SEQUENCE</scope>
</reference>
<dbReference type="GO" id="GO:0000155">
    <property type="term" value="F:phosphorelay sensor kinase activity"/>
    <property type="evidence" value="ECO:0007669"/>
    <property type="project" value="InterPro"/>
</dbReference>
<dbReference type="PANTHER" id="PTHR43304">
    <property type="entry name" value="PHYTOCHROME-LIKE PROTEIN CPH1"/>
    <property type="match status" value="1"/>
</dbReference>
<dbReference type="InterPro" id="IPR052162">
    <property type="entry name" value="Sensor_kinase/Photoreceptor"/>
</dbReference>
<feature type="domain" description="Histidine kinase" evidence="6">
    <location>
        <begin position="321"/>
        <end position="532"/>
    </location>
</feature>
<evidence type="ECO:0000259" key="6">
    <source>
        <dbReference type="PROSITE" id="PS50109"/>
    </source>
</evidence>
<name>A0A1J5SD45_9ZZZZ</name>
<dbReference type="EMBL" id="MLJW01000078">
    <property type="protein sequence ID" value="OIR01984.1"/>
    <property type="molecule type" value="Genomic_DNA"/>
</dbReference>
<proteinExistence type="predicted"/>
<dbReference type="Gene3D" id="1.10.287.130">
    <property type="match status" value="1"/>
</dbReference>
<dbReference type="AlphaFoldDB" id="A0A1J5SD45"/>
<dbReference type="InterPro" id="IPR003661">
    <property type="entry name" value="HisK_dim/P_dom"/>
</dbReference>
<evidence type="ECO:0000256" key="1">
    <source>
        <dbReference type="ARBA" id="ARBA00000085"/>
    </source>
</evidence>
<dbReference type="InterPro" id="IPR005467">
    <property type="entry name" value="His_kinase_dom"/>
</dbReference>
<evidence type="ECO:0000256" key="3">
    <source>
        <dbReference type="ARBA" id="ARBA00022553"/>
    </source>
</evidence>
<dbReference type="Gene3D" id="3.30.450.20">
    <property type="entry name" value="PAS domain"/>
    <property type="match status" value="2"/>
</dbReference>
<evidence type="ECO:0000256" key="5">
    <source>
        <dbReference type="ARBA" id="ARBA00022777"/>
    </source>
</evidence>
<protein>
    <recommendedName>
        <fullName evidence="2">histidine kinase</fullName>
        <ecNumber evidence="2">2.7.13.3</ecNumber>
    </recommendedName>
</protein>
<dbReference type="CDD" id="cd00082">
    <property type="entry name" value="HisKA"/>
    <property type="match status" value="1"/>
</dbReference>
<dbReference type="Gene3D" id="3.30.565.10">
    <property type="entry name" value="Histidine kinase-like ATPase, C-terminal domain"/>
    <property type="match status" value="1"/>
</dbReference>
<keyword evidence="5" id="KW-0418">Kinase</keyword>
<dbReference type="InterPro" id="IPR036890">
    <property type="entry name" value="HATPase_C_sf"/>
</dbReference>
<evidence type="ECO:0000256" key="2">
    <source>
        <dbReference type="ARBA" id="ARBA00012438"/>
    </source>
</evidence>
<comment type="caution">
    <text evidence="7">The sequence shown here is derived from an EMBL/GenBank/DDBJ whole genome shotgun (WGS) entry which is preliminary data.</text>
</comment>
<dbReference type="InterPro" id="IPR035965">
    <property type="entry name" value="PAS-like_dom_sf"/>
</dbReference>
<dbReference type="SUPFAM" id="SSF47384">
    <property type="entry name" value="Homodimeric domain of signal transducing histidine kinase"/>
    <property type="match status" value="1"/>
</dbReference>
<evidence type="ECO:0000256" key="4">
    <source>
        <dbReference type="ARBA" id="ARBA00022679"/>
    </source>
</evidence>